<keyword evidence="2" id="KW-1185">Reference proteome</keyword>
<evidence type="ECO:0000313" key="1">
    <source>
        <dbReference type="EMBL" id="CAG8854388.1"/>
    </source>
</evidence>
<gene>
    <name evidence="1" type="ORF">GMARGA_LOCUS43209</name>
</gene>
<comment type="caution">
    <text evidence="1">The sequence shown here is derived from an EMBL/GenBank/DDBJ whole genome shotgun (WGS) entry which is preliminary data.</text>
</comment>
<organism evidence="1 2">
    <name type="scientific">Gigaspora margarita</name>
    <dbReference type="NCBI Taxonomy" id="4874"/>
    <lineage>
        <taxon>Eukaryota</taxon>
        <taxon>Fungi</taxon>
        <taxon>Fungi incertae sedis</taxon>
        <taxon>Mucoromycota</taxon>
        <taxon>Glomeromycotina</taxon>
        <taxon>Glomeromycetes</taxon>
        <taxon>Diversisporales</taxon>
        <taxon>Gigasporaceae</taxon>
        <taxon>Gigaspora</taxon>
    </lineage>
</organism>
<name>A0ABN7XGG1_GIGMA</name>
<dbReference type="Proteomes" id="UP000789901">
    <property type="component" value="Unassembled WGS sequence"/>
</dbReference>
<proteinExistence type="predicted"/>
<dbReference type="EMBL" id="CAJVQB010137267">
    <property type="protein sequence ID" value="CAG8854388.1"/>
    <property type="molecule type" value="Genomic_DNA"/>
</dbReference>
<evidence type="ECO:0000313" key="2">
    <source>
        <dbReference type="Proteomes" id="UP000789901"/>
    </source>
</evidence>
<protein>
    <submittedName>
        <fullName evidence="1">35941_t:CDS:1</fullName>
    </submittedName>
</protein>
<sequence length="68" mass="8199">IDKSQNGDFRRRLQTIEENLSSLNITTSPTDICQKLCEFLTKNKQREDLDSKDWIEIEKKNRFFLEDY</sequence>
<feature type="non-terminal residue" evidence="1">
    <location>
        <position position="1"/>
    </location>
</feature>
<accession>A0ABN7XGG1</accession>
<reference evidence="1 2" key="1">
    <citation type="submission" date="2021-06" db="EMBL/GenBank/DDBJ databases">
        <authorList>
            <person name="Kallberg Y."/>
            <person name="Tangrot J."/>
            <person name="Rosling A."/>
        </authorList>
    </citation>
    <scope>NUCLEOTIDE SEQUENCE [LARGE SCALE GENOMIC DNA]</scope>
    <source>
        <strain evidence="1 2">120-4 pot B 10/14</strain>
    </source>
</reference>